<dbReference type="EMBL" id="GGMR01020521">
    <property type="protein sequence ID" value="MBY33140.1"/>
    <property type="molecule type" value="Transcribed_RNA"/>
</dbReference>
<comment type="similarity">
    <text evidence="1">Belongs to the peptidase C48 family.</text>
</comment>
<dbReference type="PANTHER" id="PTHR12606:SF141">
    <property type="entry name" value="GH15225P-RELATED"/>
    <property type="match status" value="1"/>
</dbReference>
<reference evidence="6" key="1">
    <citation type="submission" date="2018-04" db="EMBL/GenBank/DDBJ databases">
        <title>Transcriptome of Schizaphis graminum biotype I.</title>
        <authorList>
            <person name="Scully E.D."/>
            <person name="Geib S.M."/>
            <person name="Palmer N.A."/>
            <person name="Koch K."/>
            <person name="Bradshaw J."/>
            <person name="Heng-Moss T."/>
            <person name="Sarath G."/>
        </authorList>
    </citation>
    <scope>NUCLEOTIDE SEQUENCE</scope>
</reference>
<evidence type="ECO:0000313" key="6">
    <source>
        <dbReference type="EMBL" id="MBY33140.1"/>
    </source>
</evidence>
<evidence type="ECO:0000256" key="3">
    <source>
        <dbReference type="ARBA" id="ARBA00022801"/>
    </source>
</evidence>
<dbReference type="AlphaFoldDB" id="A0A2S2PUJ3"/>
<dbReference type="PROSITE" id="PS50600">
    <property type="entry name" value="ULP_PROTEASE"/>
    <property type="match status" value="1"/>
</dbReference>
<evidence type="ECO:0000256" key="4">
    <source>
        <dbReference type="ARBA" id="ARBA00022807"/>
    </source>
</evidence>
<dbReference type="GO" id="GO:0005634">
    <property type="term" value="C:nucleus"/>
    <property type="evidence" value="ECO:0007669"/>
    <property type="project" value="TreeGrafter"/>
</dbReference>
<dbReference type="GO" id="GO:0006508">
    <property type="term" value="P:proteolysis"/>
    <property type="evidence" value="ECO:0007669"/>
    <property type="project" value="UniProtKB-KW"/>
</dbReference>
<sequence length="136" mass="15973">MKNVFAYDKLIIPTLLKGNHWTFTAVNIKSRSITLYDSLKSSFYEDQIHLLVEFLNEAYNKYEKPDVEQKLQWILNFGDSPLQYNTYDCGVFTCTNAKHVLLEKPLYYTQEDAPLLRHRITYEVLHNILLPTPDSP</sequence>
<dbReference type="Gene3D" id="3.40.395.10">
    <property type="entry name" value="Adenoviral Proteinase, Chain A"/>
    <property type="match status" value="1"/>
</dbReference>
<protein>
    <submittedName>
        <fullName evidence="6">Sentrin-specific protease 1</fullName>
    </submittedName>
</protein>
<gene>
    <name evidence="6" type="primary">SENP1_3</name>
    <name evidence="6" type="ORF">g.31899</name>
</gene>
<accession>A0A2S2PUJ3</accession>
<dbReference type="GO" id="GO:0016929">
    <property type="term" value="F:deSUMOylase activity"/>
    <property type="evidence" value="ECO:0007669"/>
    <property type="project" value="TreeGrafter"/>
</dbReference>
<evidence type="ECO:0000256" key="1">
    <source>
        <dbReference type="ARBA" id="ARBA00005234"/>
    </source>
</evidence>
<feature type="domain" description="Ubiquitin-like protease family profile" evidence="5">
    <location>
        <begin position="1"/>
        <end position="100"/>
    </location>
</feature>
<keyword evidence="3" id="KW-0378">Hydrolase</keyword>
<keyword evidence="2 6" id="KW-0645">Protease</keyword>
<dbReference type="SUPFAM" id="SSF54001">
    <property type="entry name" value="Cysteine proteinases"/>
    <property type="match status" value="1"/>
</dbReference>
<dbReference type="InterPro" id="IPR038765">
    <property type="entry name" value="Papain-like_cys_pep_sf"/>
</dbReference>
<name>A0A2S2PUJ3_SCHGA</name>
<dbReference type="PANTHER" id="PTHR12606">
    <property type="entry name" value="SENTRIN/SUMO-SPECIFIC PROTEASE"/>
    <property type="match status" value="1"/>
</dbReference>
<dbReference type="GO" id="GO:0016926">
    <property type="term" value="P:protein desumoylation"/>
    <property type="evidence" value="ECO:0007669"/>
    <property type="project" value="TreeGrafter"/>
</dbReference>
<proteinExistence type="inferred from homology"/>
<dbReference type="Pfam" id="PF02902">
    <property type="entry name" value="Peptidase_C48"/>
    <property type="match status" value="1"/>
</dbReference>
<evidence type="ECO:0000259" key="5">
    <source>
        <dbReference type="PROSITE" id="PS50600"/>
    </source>
</evidence>
<evidence type="ECO:0000256" key="2">
    <source>
        <dbReference type="ARBA" id="ARBA00022670"/>
    </source>
</evidence>
<dbReference type="InterPro" id="IPR003653">
    <property type="entry name" value="Peptidase_C48_C"/>
</dbReference>
<organism evidence="6">
    <name type="scientific">Schizaphis graminum</name>
    <name type="common">Green bug aphid</name>
    <dbReference type="NCBI Taxonomy" id="13262"/>
    <lineage>
        <taxon>Eukaryota</taxon>
        <taxon>Metazoa</taxon>
        <taxon>Ecdysozoa</taxon>
        <taxon>Arthropoda</taxon>
        <taxon>Hexapoda</taxon>
        <taxon>Insecta</taxon>
        <taxon>Pterygota</taxon>
        <taxon>Neoptera</taxon>
        <taxon>Paraneoptera</taxon>
        <taxon>Hemiptera</taxon>
        <taxon>Sternorrhyncha</taxon>
        <taxon>Aphidomorpha</taxon>
        <taxon>Aphidoidea</taxon>
        <taxon>Aphididae</taxon>
        <taxon>Aphidini</taxon>
        <taxon>Schizaphis</taxon>
    </lineage>
</organism>
<keyword evidence="4" id="KW-0788">Thiol protease</keyword>